<dbReference type="GO" id="GO:0004932">
    <property type="term" value="F:mating-type factor pheromone receptor activity"/>
    <property type="evidence" value="ECO:0007669"/>
    <property type="project" value="InterPro"/>
</dbReference>
<keyword evidence="4" id="KW-1185">Reference proteome</keyword>
<gene>
    <name evidence="3" type="ORF">EDD36DRAFT_419380</name>
</gene>
<dbReference type="EMBL" id="MU404354">
    <property type="protein sequence ID" value="KAI1613235.1"/>
    <property type="molecule type" value="Genomic_DNA"/>
</dbReference>
<organism evidence="3 4">
    <name type="scientific">Exophiala viscosa</name>
    <dbReference type="NCBI Taxonomy" id="2486360"/>
    <lineage>
        <taxon>Eukaryota</taxon>
        <taxon>Fungi</taxon>
        <taxon>Dikarya</taxon>
        <taxon>Ascomycota</taxon>
        <taxon>Pezizomycotina</taxon>
        <taxon>Eurotiomycetes</taxon>
        <taxon>Chaetothyriomycetidae</taxon>
        <taxon>Chaetothyriales</taxon>
        <taxon>Herpotrichiellaceae</taxon>
        <taxon>Exophiala</taxon>
    </lineage>
</organism>
<keyword evidence="2" id="KW-0472">Membrane</keyword>
<dbReference type="PANTHER" id="PTHR28009:SF1">
    <property type="entry name" value="PHEROMONE ALPHA FACTOR RECEPTOR"/>
    <property type="match status" value="1"/>
</dbReference>
<feature type="transmembrane region" description="Helical" evidence="2">
    <location>
        <begin position="183"/>
        <end position="203"/>
    </location>
</feature>
<evidence type="ECO:0000313" key="3">
    <source>
        <dbReference type="EMBL" id="KAI1613235.1"/>
    </source>
</evidence>
<proteinExistence type="predicted"/>
<feature type="transmembrane region" description="Helical" evidence="2">
    <location>
        <begin position="140"/>
        <end position="163"/>
    </location>
</feature>
<dbReference type="GO" id="GO:0000750">
    <property type="term" value="P:pheromone-dependent signal transduction involved in conjugation with cellular fusion"/>
    <property type="evidence" value="ECO:0007669"/>
    <property type="project" value="TreeGrafter"/>
</dbReference>
<feature type="transmembrane region" description="Helical" evidence="2">
    <location>
        <begin position="264"/>
        <end position="292"/>
    </location>
</feature>
<dbReference type="Proteomes" id="UP001203852">
    <property type="component" value="Unassembled WGS sequence"/>
</dbReference>
<accession>A0AAN6DYH4</accession>
<protein>
    <submittedName>
        <fullName evidence="3">Uncharacterized protein</fullName>
    </submittedName>
</protein>
<name>A0AAN6DYH4_9EURO</name>
<feature type="compositionally biased region" description="Basic and acidic residues" evidence="1">
    <location>
        <begin position="404"/>
        <end position="417"/>
    </location>
</feature>
<sequence>MAANVSPTMSSAAPTVFPTAGVGGEYYDTPFEVPTYSTGAINEVSWRYIDDFSHIIANYAVSEGVATGLIWATFIYLLALTPGRKRTTPFHTFLLLGLVFMLLYLMLDIIAVVTPGLSTNSSYVVLTTDVASSVWTTQYIAIYTIAKVANWLAFIFATTCLWLQAKGLLSGVKVRFNIIYRIILTYLALTAVAALVCSMSYWIHQIMVIKMDPTGAVDHEMLKMKTIYLVTYAISIGSFSLVSICSVLDIVWRRPSSVIKTNNAFSSALNLVGLLGAQSFIVPFIFCILEIAYSQNASALPETILLPSVYLILPLGSLFMTVHTYDVENQKGAEEPKSSASPTKAYFHKSATMTTGSITISGSEPDSSVVEETAIETPSKPICTMRRHIPTVPSGGSEAILLGDIKEHGQESSVKEV</sequence>
<keyword evidence="2" id="KW-0812">Transmembrane</keyword>
<feature type="transmembrane region" description="Helical" evidence="2">
    <location>
        <begin position="56"/>
        <end position="80"/>
    </location>
</feature>
<reference evidence="3" key="1">
    <citation type="journal article" date="2022" name="bioRxiv">
        <title>Deciphering the potential niche of two novel black yeast fungi from a biological soil crust based on their genomes, phenotypes, and melanin regulation.</title>
        <authorList>
            <consortium name="DOE Joint Genome Institute"/>
            <person name="Carr E.C."/>
            <person name="Barton Q."/>
            <person name="Grambo S."/>
            <person name="Sullivan M."/>
            <person name="Renfro C.M."/>
            <person name="Kuo A."/>
            <person name="Pangilinan J."/>
            <person name="Lipzen A."/>
            <person name="Keymanesh K."/>
            <person name="Savage E."/>
            <person name="Barry K."/>
            <person name="Grigoriev I.V."/>
            <person name="Riekhof W.R."/>
            <person name="Harris S.S."/>
        </authorList>
    </citation>
    <scope>NUCLEOTIDE SEQUENCE</scope>
    <source>
        <strain evidence="3">JF 03-4F</strain>
    </source>
</reference>
<comment type="caution">
    <text evidence="3">The sequence shown here is derived from an EMBL/GenBank/DDBJ whole genome shotgun (WGS) entry which is preliminary data.</text>
</comment>
<dbReference type="Pfam" id="PF02116">
    <property type="entry name" value="STE2"/>
    <property type="match status" value="1"/>
</dbReference>
<feature type="transmembrane region" description="Helical" evidence="2">
    <location>
        <begin position="227"/>
        <end position="252"/>
    </location>
</feature>
<feature type="region of interest" description="Disordered" evidence="1">
    <location>
        <begin position="394"/>
        <end position="417"/>
    </location>
</feature>
<feature type="transmembrane region" description="Helical" evidence="2">
    <location>
        <begin position="304"/>
        <end position="322"/>
    </location>
</feature>
<evidence type="ECO:0000256" key="2">
    <source>
        <dbReference type="SAM" id="Phobius"/>
    </source>
</evidence>
<dbReference type="PANTHER" id="PTHR28009">
    <property type="entry name" value="PHEROMONE ALPHA FACTOR RECEPTOR"/>
    <property type="match status" value="1"/>
</dbReference>
<dbReference type="InterPro" id="IPR000366">
    <property type="entry name" value="GPCR_STE2"/>
</dbReference>
<keyword evidence="2" id="KW-1133">Transmembrane helix</keyword>
<feature type="transmembrane region" description="Helical" evidence="2">
    <location>
        <begin position="92"/>
        <end position="113"/>
    </location>
</feature>
<evidence type="ECO:0000256" key="1">
    <source>
        <dbReference type="SAM" id="MobiDB-lite"/>
    </source>
</evidence>
<dbReference type="GO" id="GO:0038038">
    <property type="term" value="C:G protein-coupled receptor homodimeric complex"/>
    <property type="evidence" value="ECO:0007669"/>
    <property type="project" value="TreeGrafter"/>
</dbReference>
<evidence type="ECO:0000313" key="4">
    <source>
        <dbReference type="Proteomes" id="UP001203852"/>
    </source>
</evidence>
<dbReference type="AlphaFoldDB" id="A0AAN6DYH4"/>